<comment type="caution">
    <text evidence="1">The sequence shown here is derived from an EMBL/GenBank/DDBJ whole genome shotgun (WGS) entry which is preliminary data.</text>
</comment>
<proteinExistence type="predicted"/>
<accession>A0ACC1MGU9</accession>
<sequence length="278" mass="31477">MSDKKPWVDGPFKLIPASISGDEIGNRAKGARKMAVEMSIIHNVIIRGVNAIYLQCINVGERGTEKDKIDFANFAARWSELVHEHHHAEEESFFPGINKLTETPGLMDGNIAEHEQFNAGLEEFERYIAAVADGKEAYDGQKIKDLIDSFMPVLNNHLASEIETLLQLTKWDDKIPWEKWFEEEIGAKAKASMAQQRYRTNGKGKTKNTDALNPQTHIFPTAFILHDKTYENGIWSAFPPLPWIASVLLRLLFVRVNAHWWRFAGCDGSSTPKELPFA</sequence>
<evidence type="ECO:0000313" key="2">
    <source>
        <dbReference type="Proteomes" id="UP001143910"/>
    </source>
</evidence>
<dbReference type="Proteomes" id="UP001143910">
    <property type="component" value="Unassembled WGS sequence"/>
</dbReference>
<protein>
    <submittedName>
        <fullName evidence="1">Uncharacterized protein</fullName>
    </submittedName>
</protein>
<reference evidence="1" key="1">
    <citation type="submission" date="2022-08" db="EMBL/GenBank/DDBJ databases">
        <title>Genome Sequence of Lecanicillium fungicola.</title>
        <authorList>
            <person name="Buettner E."/>
        </authorList>
    </citation>
    <scope>NUCLEOTIDE SEQUENCE</scope>
    <source>
        <strain evidence="1">Babe33</strain>
    </source>
</reference>
<dbReference type="EMBL" id="JANJQO010002866">
    <property type="protein sequence ID" value="KAJ2965753.1"/>
    <property type="molecule type" value="Genomic_DNA"/>
</dbReference>
<keyword evidence="2" id="KW-1185">Reference proteome</keyword>
<name>A0ACC1MGU9_9HYPO</name>
<gene>
    <name evidence="1" type="ORF">NQ176_g10466</name>
</gene>
<organism evidence="1 2">
    <name type="scientific">Zarea fungicola</name>
    <dbReference type="NCBI Taxonomy" id="93591"/>
    <lineage>
        <taxon>Eukaryota</taxon>
        <taxon>Fungi</taxon>
        <taxon>Dikarya</taxon>
        <taxon>Ascomycota</taxon>
        <taxon>Pezizomycotina</taxon>
        <taxon>Sordariomycetes</taxon>
        <taxon>Hypocreomycetidae</taxon>
        <taxon>Hypocreales</taxon>
        <taxon>Cordycipitaceae</taxon>
        <taxon>Zarea</taxon>
    </lineage>
</organism>
<evidence type="ECO:0000313" key="1">
    <source>
        <dbReference type="EMBL" id="KAJ2965753.1"/>
    </source>
</evidence>